<proteinExistence type="predicted"/>
<organism evidence="1 2">
    <name type="scientific">Trifolium pratense</name>
    <name type="common">Red clover</name>
    <dbReference type="NCBI Taxonomy" id="57577"/>
    <lineage>
        <taxon>Eukaryota</taxon>
        <taxon>Viridiplantae</taxon>
        <taxon>Streptophyta</taxon>
        <taxon>Embryophyta</taxon>
        <taxon>Tracheophyta</taxon>
        <taxon>Spermatophyta</taxon>
        <taxon>Magnoliopsida</taxon>
        <taxon>eudicotyledons</taxon>
        <taxon>Gunneridae</taxon>
        <taxon>Pentapetalae</taxon>
        <taxon>rosids</taxon>
        <taxon>fabids</taxon>
        <taxon>Fabales</taxon>
        <taxon>Fabaceae</taxon>
        <taxon>Papilionoideae</taxon>
        <taxon>50 kb inversion clade</taxon>
        <taxon>NPAAA clade</taxon>
        <taxon>Hologalegina</taxon>
        <taxon>IRL clade</taxon>
        <taxon>Trifolieae</taxon>
        <taxon>Trifolium</taxon>
    </lineage>
</organism>
<reference evidence="1" key="1">
    <citation type="submission" date="2023-10" db="EMBL/GenBank/DDBJ databases">
        <authorList>
            <person name="Rodriguez Cubillos JULIANA M."/>
            <person name="De Vega J."/>
        </authorList>
    </citation>
    <scope>NUCLEOTIDE SEQUENCE</scope>
</reference>
<gene>
    <name evidence="1" type="ORF">MILVUS5_LOCUS1735</name>
</gene>
<name>A0ACB0ICL9_TRIPR</name>
<accession>A0ACB0ICL9</accession>
<protein>
    <submittedName>
        <fullName evidence="1">Uncharacterized protein</fullName>
    </submittedName>
</protein>
<dbReference type="Proteomes" id="UP001177021">
    <property type="component" value="Unassembled WGS sequence"/>
</dbReference>
<keyword evidence="2" id="KW-1185">Reference proteome</keyword>
<evidence type="ECO:0000313" key="2">
    <source>
        <dbReference type="Proteomes" id="UP001177021"/>
    </source>
</evidence>
<dbReference type="EMBL" id="CASHSV030000001">
    <property type="protein sequence ID" value="CAJ2629831.1"/>
    <property type="molecule type" value="Genomic_DNA"/>
</dbReference>
<sequence>MLDEHNVHVKSFRMARDLLKDGNVQDFKLKLISERTTDGRIYNQPTVSEVAALIVGDVDTAEKRDIILHKRGGTLQRIDEFHPAYLSYQYPLIFPFGEDGYRDGILLKYKDETIVNKRNRLTIKAWLSYRIQSRKSDAQTLLCSRRLLQQFLVDGFTMMEAERLNWLRKNQSKLRVGKYHRLNDNIVNNDGQAQQKRGKRVVLPSSFVGSRRYLDQLYYDGMAISSKIGFPDIFITFTCNPSWPEIQRELSKNNLKPQDRPDIISRVFKMKFDSLMNDLTRKHILGKVVAYLYTIEFQKRGLPHAHILIFLHPSSKYPTPEDIDSIISAEIPNPESQKELYQLVKKHMMHGPCGPKIACPCIKNNKCSKFFPKKWKQETVVDSEGFPVYRRRKNGHTIVKSGITLDNRSVVPYNPKLLLKFQAHINMEWCNQRTSIKYLFKYIHKGYDRISATVVRNNGVQQTNDIDEIKQYIDCRYISPSEACWRIFGFSIHGRRPAVERMFFHLIGENSVYFTDQQQVEHVLEKPSVTESMFTAWFEANSTFAEARKLTYGDFVSKFVYVKKKRCWTPRKRGYTIGRLIWVPPCTGELYYLRMMLTVLKGPLCYEDIKKVAGVQLITFREACFAMGFLGDDKEFIGAIKEAKDWGTGTVLRFLFVTMLLSATMDRPAHVWRSSVQWLSDDILYRQRRIANNPDLQLSQEQIENLTLLEIQKMLEKNRRSLSDFKCMPFPKDYVTADLGNRLIYDEHHYDVHAQAEEFNSLFKLLTDEQRIIFDKIMKAVNDQKGGVFFLHGYGGTGKTFMWNTLASALRAKFQIVLAVASSGIASLLLPGGRTAHSKLKIPVPCEDNATCNIEYGDDHAELLQQTKLIIWDEAPMAHRFCFEALDTTMKDIMSKDGNSKQIFGGKVVVFGGDFRQILPVIPRGSRSDIVHATINASKIWHHCQVLTLTKNMRLQCGSSELEKKEMADFSKWILSIGEGTLGGPNDGIVDIEIPPELLLTNFDDPIQAIVNSTYPNILENYLNLDYLSVRAILAAKIETVEQINEFILGLLPGEERECLSADRIDKDEINYTDHYNVLTPEFLNSLRTSGVPNHRIKLKIGTPIMLMRNIDQSQGLCNGTRLIVTQLGTHVLAAKVICGQNKGLLVYIPRIEISPSQSPWPFKLVRRQFPIVVSYAMTINKSQGQSLDSVGLYLPKPVFSHGQLYVAVSRVRTKKGLKILILDQDNKPTNTTTNVVFKEVFQNI</sequence>
<comment type="caution">
    <text evidence="1">The sequence shown here is derived from an EMBL/GenBank/DDBJ whole genome shotgun (WGS) entry which is preliminary data.</text>
</comment>
<evidence type="ECO:0000313" key="1">
    <source>
        <dbReference type="EMBL" id="CAJ2629831.1"/>
    </source>
</evidence>